<dbReference type="InterPro" id="IPR041121">
    <property type="entry name" value="SDH_C"/>
</dbReference>
<dbReference type="InterPro" id="IPR013708">
    <property type="entry name" value="Shikimate_DH-bd_N"/>
</dbReference>
<name>A0ABT3JF81_9SPHN</name>
<sequence length="287" mass="31133">MIAYAEVIGDPVAHSRSPTIHRFWLDKSGLQGEYRREQVTPADLSRYLHERKRDPAWRGCNVTMPLKTEVVPHAGRLGAEAQRLHAGNLLFPEGDGSLRLENTDVQGVAEPLRRLGRLPHADQVTTYVQVIGSGGAARGAVLGAGLAGYGDFQIFCRNRSAGLEVAAMTGTPSANCHPLEAIGPIRPNGELDLHRLSHVIINATPMGMAGQPDVPVDLTSYGPDTIVFDMVYSPLETGFLRQARALGLRVIDGLDMLIGQAAPSFEAFFGHPAPREHDPELRERLTA</sequence>
<feature type="domain" description="Shikimate dehydrogenase substrate binding N-terminal" evidence="4">
    <location>
        <begin position="7"/>
        <end position="89"/>
    </location>
</feature>
<dbReference type="InterPro" id="IPR046346">
    <property type="entry name" value="Aminoacid_DH-like_N_sf"/>
</dbReference>
<accession>A0ABT3JF81</accession>
<keyword evidence="3" id="KW-0028">Amino-acid biosynthesis</keyword>
<evidence type="ECO:0000313" key="7">
    <source>
        <dbReference type="Proteomes" id="UP001526246"/>
    </source>
</evidence>
<comment type="caution">
    <text evidence="6">The sequence shown here is derived from an EMBL/GenBank/DDBJ whole genome shotgun (WGS) entry which is preliminary data.</text>
</comment>
<dbReference type="SUPFAM" id="SSF51735">
    <property type="entry name" value="NAD(P)-binding Rossmann-fold domains"/>
    <property type="match status" value="1"/>
</dbReference>
<dbReference type="InterPro" id="IPR022893">
    <property type="entry name" value="Shikimate_DH_fam"/>
</dbReference>
<dbReference type="Gene3D" id="3.40.50.10860">
    <property type="entry name" value="Leucine Dehydrogenase, chain A, domain 1"/>
    <property type="match status" value="1"/>
</dbReference>
<dbReference type="Pfam" id="PF18317">
    <property type="entry name" value="SDH_C"/>
    <property type="match status" value="1"/>
</dbReference>
<dbReference type="Gene3D" id="3.40.50.720">
    <property type="entry name" value="NAD(P)-binding Rossmann-like Domain"/>
    <property type="match status" value="1"/>
</dbReference>
<dbReference type="PANTHER" id="PTHR21089">
    <property type="entry name" value="SHIKIMATE DEHYDROGENASE"/>
    <property type="match status" value="1"/>
</dbReference>
<dbReference type="Proteomes" id="UP001526246">
    <property type="component" value="Unassembled WGS sequence"/>
</dbReference>
<evidence type="ECO:0000256" key="3">
    <source>
        <dbReference type="ARBA" id="ARBA00023141"/>
    </source>
</evidence>
<keyword evidence="2" id="KW-0560">Oxidoreductase</keyword>
<feature type="domain" description="SDH C-terminal" evidence="5">
    <location>
        <begin position="253"/>
        <end position="276"/>
    </location>
</feature>
<dbReference type="Pfam" id="PF08501">
    <property type="entry name" value="Shikimate_dh_N"/>
    <property type="match status" value="1"/>
</dbReference>
<evidence type="ECO:0000256" key="1">
    <source>
        <dbReference type="ARBA" id="ARBA00004871"/>
    </source>
</evidence>
<protein>
    <submittedName>
        <fullName evidence="6">Shikimate dehydrogenase</fullName>
    </submittedName>
</protein>
<dbReference type="InterPro" id="IPR036291">
    <property type="entry name" value="NAD(P)-bd_dom_sf"/>
</dbReference>
<keyword evidence="7" id="KW-1185">Reference proteome</keyword>
<evidence type="ECO:0000259" key="5">
    <source>
        <dbReference type="Pfam" id="PF18317"/>
    </source>
</evidence>
<evidence type="ECO:0000313" key="6">
    <source>
        <dbReference type="EMBL" id="MCW3797738.1"/>
    </source>
</evidence>
<dbReference type="SUPFAM" id="SSF53223">
    <property type="entry name" value="Aminoacid dehydrogenase-like, N-terminal domain"/>
    <property type="match status" value="1"/>
</dbReference>
<dbReference type="RefSeq" id="WP_264882236.1">
    <property type="nucleotide sequence ID" value="NZ_JAPDOB010000002.1"/>
</dbReference>
<dbReference type="CDD" id="cd01065">
    <property type="entry name" value="NAD_bind_Shikimate_DH"/>
    <property type="match status" value="1"/>
</dbReference>
<evidence type="ECO:0000259" key="4">
    <source>
        <dbReference type="Pfam" id="PF08501"/>
    </source>
</evidence>
<dbReference type="PANTHER" id="PTHR21089:SF1">
    <property type="entry name" value="BIFUNCTIONAL 3-DEHYDROQUINATE DEHYDRATASE_SHIKIMATE DEHYDROGENASE, CHLOROPLASTIC"/>
    <property type="match status" value="1"/>
</dbReference>
<comment type="pathway">
    <text evidence="1">Metabolic intermediate biosynthesis; chorismate biosynthesis; chorismate from D-erythrose 4-phosphate and phosphoenolpyruvate: step 4/7.</text>
</comment>
<keyword evidence="3" id="KW-0057">Aromatic amino acid biosynthesis</keyword>
<reference evidence="6 7" key="1">
    <citation type="submission" date="2022-10" db="EMBL/GenBank/DDBJ databases">
        <title>Sphingomonas sp.</title>
        <authorList>
            <person name="Jin C."/>
        </authorList>
    </citation>
    <scope>NUCLEOTIDE SEQUENCE [LARGE SCALE GENOMIC DNA]</scope>
    <source>
        <strain evidence="6 7">BN140010</strain>
    </source>
</reference>
<evidence type="ECO:0000256" key="2">
    <source>
        <dbReference type="ARBA" id="ARBA00023002"/>
    </source>
</evidence>
<gene>
    <name evidence="6" type="ORF">OMW55_07970</name>
</gene>
<dbReference type="EMBL" id="JAPDOB010000002">
    <property type="protein sequence ID" value="MCW3797738.1"/>
    <property type="molecule type" value="Genomic_DNA"/>
</dbReference>
<proteinExistence type="predicted"/>
<organism evidence="6 7">
    <name type="scientific">Sphingomonas arvum</name>
    <dbReference type="NCBI Taxonomy" id="2992113"/>
    <lineage>
        <taxon>Bacteria</taxon>
        <taxon>Pseudomonadati</taxon>
        <taxon>Pseudomonadota</taxon>
        <taxon>Alphaproteobacteria</taxon>
        <taxon>Sphingomonadales</taxon>
        <taxon>Sphingomonadaceae</taxon>
        <taxon>Sphingomonas</taxon>
    </lineage>
</organism>